<proteinExistence type="predicted"/>
<comment type="caution">
    <text evidence="4">Lacks conserved residue(s) required for the propagation of feature annotation.</text>
</comment>
<dbReference type="PROSITE" id="PS52019">
    <property type="entry name" value="PKS_MFAS_DH"/>
    <property type="match status" value="1"/>
</dbReference>
<dbReference type="InterPro" id="IPR049552">
    <property type="entry name" value="PKS_DH_N"/>
</dbReference>
<dbReference type="Gene3D" id="3.40.366.10">
    <property type="entry name" value="Malonyl-Coenzyme A Acyl Carrier Protein, domain 2"/>
    <property type="match status" value="1"/>
</dbReference>
<evidence type="ECO:0000259" key="5">
    <source>
        <dbReference type="PROSITE" id="PS52004"/>
    </source>
</evidence>
<dbReference type="AlphaFoldDB" id="A0A9X0AEG9"/>
<dbReference type="InterPro" id="IPR049900">
    <property type="entry name" value="PKS_mFAS_DH"/>
</dbReference>
<dbReference type="CDD" id="cd00833">
    <property type="entry name" value="PKS"/>
    <property type="match status" value="1"/>
</dbReference>
<dbReference type="InterPro" id="IPR018201">
    <property type="entry name" value="Ketoacyl_synth_AS"/>
</dbReference>
<dbReference type="Pfam" id="PF21089">
    <property type="entry name" value="PKS_DH_N"/>
    <property type="match status" value="1"/>
</dbReference>
<accession>A0A9X0AEG9</accession>
<keyword evidence="8" id="KW-1185">Reference proteome</keyword>
<dbReference type="Pfam" id="PF16197">
    <property type="entry name" value="KAsynt_C_assoc"/>
    <property type="match status" value="1"/>
</dbReference>
<dbReference type="PROSITE" id="PS52004">
    <property type="entry name" value="KS3_2"/>
    <property type="match status" value="1"/>
</dbReference>
<dbReference type="GO" id="GO:0004315">
    <property type="term" value="F:3-oxoacyl-[acyl-carrier-protein] synthase activity"/>
    <property type="evidence" value="ECO:0007669"/>
    <property type="project" value="InterPro"/>
</dbReference>
<feature type="region of interest" description="C-terminal hotdog fold" evidence="4">
    <location>
        <begin position="1089"/>
        <end position="1093"/>
    </location>
</feature>
<dbReference type="EMBL" id="JAPEIS010000013">
    <property type="protein sequence ID" value="KAJ8060698.1"/>
    <property type="molecule type" value="Genomic_DNA"/>
</dbReference>
<dbReference type="Gene3D" id="3.40.47.10">
    <property type="match status" value="1"/>
</dbReference>
<protein>
    <recommendedName>
        <fullName evidence="9">Polyketide synthase</fullName>
    </recommendedName>
</protein>
<dbReference type="Gene3D" id="3.10.129.110">
    <property type="entry name" value="Polyketide synthase dehydratase"/>
    <property type="match status" value="1"/>
</dbReference>
<feature type="region of interest" description="N-terminal hotdog fold" evidence="4">
    <location>
        <begin position="938"/>
        <end position="1073"/>
    </location>
</feature>
<dbReference type="OrthoDB" id="329835at2759"/>
<dbReference type="GO" id="GO:0006633">
    <property type="term" value="P:fatty acid biosynthetic process"/>
    <property type="evidence" value="ECO:0007669"/>
    <property type="project" value="InterPro"/>
</dbReference>
<comment type="caution">
    <text evidence="7">The sequence shown here is derived from an EMBL/GenBank/DDBJ whole genome shotgun (WGS) entry which is preliminary data.</text>
</comment>
<dbReference type="Proteomes" id="UP001152300">
    <property type="component" value="Unassembled WGS sequence"/>
</dbReference>
<evidence type="ECO:0000313" key="8">
    <source>
        <dbReference type="Proteomes" id="UP001152300"/>
    </source>
</evidence>
<dbReference type="SUPFAM" id="SSF52151">
    <property type="entry name" value="FabD/lysophospholipase-like"/>
    <property type="match status" value="1"/>
</dbReference>
<dbReference type="InterPro" id="IPR014030">
    <property type="entry name" value="Ketoacyl_synth_N"/>
</dbReference>
<dbReference type="InterPro" id="IPR016035">
    <property type="entry name" value="Acyl_Trfase/lysoPLipase"/>
</dbReference>
<dbReference type="InterPro" id="IPR016036">
    <property type="entry name" value="Malonyl_transacylase_ACP-bd"/>
</dbReference>
<dbReference type="InterPro" id="IPR020807">
    <property type="entry name" value="PKS_DH"/>
</dbReference>
<sequence>MTTPNEPIAVIGTGCRFPGGASSPSKLWNLLHHPYDLTQKVPSSRFNIKAFYHPNGEHHGTTNASKSYFLNEDPTTFDAPFFSINPREAEALDPQQRLLLETVYEAVEAAGLSIEELQGTSTAVYVGLMCADYFDVLMRDIEDIPQYLATGTARSIMSNRISYFFDWKGPSMTIDTACSSSLVAVHNAIATLRSGQSRTAVAAGANLIFGPEMYIGESNLHMLSPTGKSQMWDSKADGYARGEGTAAIILKTLKNALEDGDEIEYIIRETGVNSDGRSKGITMPLAASQADLIRQTYARAGLDCTKPSERCQYFEAHGTGTPAGDPVEAEAISSAFFPQKSGDSGGEILHVGSIKTVVGHLEGAAGLAGIIKAGLAIKEKTIPPNLHFQSLNPAIEPFYGSLKVPTAPLPWPVVEGPLRASVNSFGFGGTNAHAILESYEPSSPSPGLESTAVIPFTISAISEDSLIQNITNFSDYIGDHEEVDLIDLGYSLLGRSSFPTKATFVASNTDDLLDQLEKVIVAKEENPNLAVGTRSSNVKSKSSRKILGVFTGQGAQWPEMGKQLIANITSFSQTIDVLEESLRGLPDAPKWSLKEEIMAPAGKSSIEKAEFSQPLCTALQVALVDLLKLIGVTFHAVVGHSSGEIGAAYAAGRLTASDAIRIAYYRGRHAHLAKGKNGEEGSMMAAGLSFDEAIEFCAGEDYQGKISIAASNAPKTVTLSGNKDVIEKAKIDLDERGVFARVLKVDTAYHSDHMLPCSEPYTASLSACKISPKPSSPDCTWISSVHLKNMLNESSELEAQYWLDNLVSPVRFFEAVSIAAKEFGPFDAGFEVGPHPALKGPVAQTFKHTVNAVVSYAGAISRGENDSIAFANAAGFLWNHIDGRKASFKKYLDVITGGEVTTPRLLKGLPSYSWDHSRTFWSESRISRNYRNRVDPPHELLGVRCSDDTNAEYRWRNILKLDELPWVSGHKFQRQTLVPAAFYCSMALESSKTLASGKPIRLVELHEVDIERAINLEENNAAVEVMFSLKPTSSSTNGGDEKIFADFWCTAAPNGKPMSMIFSGRIEMTLGTPSPDAMSIRSSVRPIECRSIL</sequence>
<dbReference type="PANTHER" id="PTHR43775">
    <property type="entry name" value="FATTY ACID SYNTHASE"/>
    <property type="match status" value="1"/>
</dbReference>
<evidence type="ECO:0000256" key="2">
    <source>
        <dbReference type="ARBA" id="ARBA00022553"/>
    </source>
</evidence>
<dbReference type="PROSITE" id="PS00606">
    <property type="entry name" value="KS3_1"/>
    <property type="match status" value="1"/>
</dbReference>
<dbReference type="SMART" id="SM00827">
    <property type="entry name" value="PKS_AT"/>
    <property type="match status" value="1"/>
</dbReference>
<dbReference type="InterPro" id="IPR020841">
    <property type="entry name" value="PKS_Beta-ketoAc_synthase_dom"/>
</dbReference>
<organism evidence="7 8">
    <name type="scientific">Sclerotinia nivalis</name>
    <dbReference type="NCBI Taxonomy" id="352851"/>
    <lineage>
        <taxon>Eukaryota</taxon>
        <taxon>Fungi</taxon>
        <taxon>Dikarya</taxon>
        <taxon>Ascomycota</taxon>
        <taxon>Pezizomycotina</taxon>
        <taxon>Leotiomycetes</taxon>
        <taxon>Helotiales</taxon>
        <taxon>Sclerotiniaceae</taxon>
        <taxon>Sclerotinia</taxon>
    </lineage>
</organism>
<dbReference type="Pfam" id="PF00109">
    <property type="entry name" value="ketoacyl-synt"/>
    <property type="match status" value="1"/>
</dbReference>
<dbReference type="InterPro" id="IPR016039">
    <property type="entry name" value="Thiolase-like"/>
</dbReference>
<dbReference type="InterPro" id="IPR014043">
    <property type="entry name" value="Acyl_transferase_dom"/>
</dbReference>
<dbReference type="InterPro" id="IPR042104">
    <property type="entry name" value="PKS_dehydratase_sf"/>
</dbReference>
<feature type="domain" description="PKS/mFAS DH" evidence="6">
    <location>
        <begin position="938"/>
        <end position="1093"/>
    </location>
</feature>
<keyword evidence="1" id="KW-0596">Phosphopantetheine</keyword>
<dbReference type="InterPro" id="IPR032821">
    <property type="entry name" value="PKS_assoc"/>
</dbReference>
<dbReference type="InterPro" id="IPR001227">
    <property type="entry name" value="Ac_transferase_dom_sf"/>
</dbReference>
<keyword evidence="2" id="KW-0597">Phosphoprotein</keyword>
<dbReference type="SMART" id="SM00826">
    <property type="entry name" value="PKS_DH"/>
    <property type="match status" value="1"/>
</dbReference>
<dbReference type="Pfam" id="PF02801">
    <property type="entry name" value="Ketoacyl-synt_C"/>
    <property type="match status" value="1"/>
</dbReference>
<name>A0A9X0AEG9_9HELO</name>
<dbReference type="SMART" id="SM00825">
    <property type="entry name" value="PKS_KS"/>
    <property type="match status" value="1"/>
</dbReference>
<keyword evidence="3" id="KW-0808">Transferase</keyword>
<dbReference type="InterPro" id="IPR050091">
    <property type="entry name" value="PKS_NRPS_Biosynth_Enz"/>
</dbReference>
<dbReference type="InterPro" id="IPR014031">
    <property type="entry name" value="Ketoacyl_synth_C"/>
</dbReference>
<evidence type="ECO:0000256" key="3">
    <source>
        <dbReference type="ARBA" id="ARBA00022679"/>
    </source>
</evidence>
<evidence type="ECO:0000256" key="1">
    <source>
        <dbReference type="ARBA" id="ARBA00022450"/>
    </source>
</evidence>
<dbReference type="SUPFAM" id="SSF55048">
    <property type="entry name" value="Probable ACP-binding domain of malonyl-CoA ACP transacylase"/>
    <property type="match status" value="1"/>
</dbReference>
<dbReference type="FunFam" id="3.40.47.10:FF:000019">
    <property type="entry name" value="Polyketide synthase type I"/>
    <property type="match status" value="1"/>
</dbReference>
<feature type="domain" description="Ketosynthase family 3 (KS3)" evidence="5">
    <location>
        <begin position="5"/>
        <end position="438"/>
    </location>
</feature>
<evidence type="ECO:0000259" key="6">
    <source>
        <dbReference type="PROSITE" id="PS52019"/>
    </source>
</evidence>
<dbReference type="PANTHER" id="PTHR43775:SF20">
    <property type="entry name" value="HYBRID PKS-NRPS SYNTHETASE APDA"/>
    <property type="match status" value="1"/>
</dbReference>
<dbReference type="SUPFAM" id="SSF53901">
    <property type="entry name" value="Thiolase-like"/>
    <property type="match status" value="1"/>
</dbReference>
<evidence type="ECO:0000256" key="4">
    <source>
        <dbReference type="PROSITE-ProRule" id="PRU01363"/>
    </source>
</evidence>
<evidence type="ECO:0008006" key="9">
    <source>
        <dbReference type="Google" id="ProtNLM"/>
    </source>
</evidence>
<reference evidence="7" key="1">
    <citation type="submission" date="2022-11" db="EMBL/GenBank/DDBJ databases">
        <title>Genome Resource of Sclerotinia nivalis Strain SnTB1, a Plant Pathogen Isolated from American Ginseng.</title>
        <authorList>
            <person name="Fan S."/>
        </authorList>
    </citation>
    <scope>NUCLEOTIDE SEQUENCE</scope>
    <source>
        <strain evidence="7">SnTB1</strain>
    </source>
</reference>
<evidence type="ECO:0000313" key="7">
    <source>
        <dbReference type="EMBL" id="KAJ8060698.1"/>
    </source>
</evidence>
<dbReference type="GO" id="GO:0044550">
    <property type="term" value="P:secondary metabolite biosynthetic process"/>
    <property type="evidence" value="ECO:0007669"/>
    <property type="project" value="TreeGrafter"/>
</dbReference>
<dbReference type="Pfam" id="PF00698">
    <property type="entry name" value="Acyl_transf_1"/>
    <property type="match status" value="1"/>
</dbReference>
<dbReference type="GO" id="GO:0004312">
    <property type="term" value="F:fatty acid synthase activity"/>
    <property type="evidence" value="ECO:0007669"/>
    <property type="project" value="TreeGrafter"/>
</dbReference>
<gene>
    <name evidence="7" type="ORF">OCU04_011003</name>
</gene>